<protein>
    <submittedName>
        <fullName evidence="2">Uncharacterized protein</fullName>
    </submittedName>
</protein>
<comment type="caution">
    <text evidence="2">The sequence shown here is derived from an EMBL/GenBank/DDBJ whole genome shotgun (WGS) entry which is preliminary data.</text>
</comment>
<reference evidence="2" key="1">
    <citation type="submission" date="2021-03" db="EMBL/GenBank/DDBJ databases">
        <authorList>
            <person name="Tran Van P."/>
        </authorList>
    </citation>
    <scope>NUCLEOTIDE SEQUENCE</scope>
</reference>
<proteinExistence type="predicted"/>
<dbReference type="Proteomes" id="UP001153148">
    <property type="component" value="Unassembled WGS sequence"/>
</dbReference>
<evidence type="ECO:0000256" key="1">
    <source>
        <dbReference type="SAM" id="MobiDB-lite"/>
    </source>
</evidence>
<name>A0ABN7NX35_TIMPD</name>
<dbReference type="EMBL" id="CAJPIN010006715">
    <property type="protein sequence ID" value="CAG2058156.1"/>
    <property type="molecule type" value="Genomic_DNA"/>
</dbReference>
<evidence type="ECO:0000313" key="3">
    <source>
        <dbReference type="Proteomes" id="UP001153148"/>
    </source>
</evidence>
<keyword evidence="3" id="KW-1185">Reference proteome</keyword>
<feature type="compositionally biased region" description="Polar residues" evidence="1">
    <location>
        <begin position="20"/>
        <end position="38"/>
    </location>
</feature>
<feature type="non-terminal residue" evidence="2">
    <location>
        <position position="1"/>
    </location>
</feature>
<evidence type="ECO:0000313" key="2">
    <source>
        <dbReference type="EMBL" id="CAG2058156.1"/>
    </source>
</evidence>
<gene>
    <name evidence="2" type="ORF">TPAB3V08_LOCUS5130</name>
</gene>
<accession>A0ABN7NX35</accession>
<feature type="region of interest" description="Disordered" evidence="1">
    <location>
        <begin position="20"/>
        <end position="41"/>
    </location>
</feature>
<organism evidence="2 3">
    <name type="scientific">Timema podura</name>
    <name type="common">Walking stick</name>
    <dbReference type="NCBI Taxonomy" id="61482"/>
    <lineage>
        <taxon>Eukaryota</taxon>
        <taxon>Metazoa</taxon>
        <taxon>Ecdysozoa</taxon>
        <taxon>Arthropoda</taxon>
        <taxon>Hexapoda</taxon>
        <taxon>Insecta</taxon>
        <taxon>Pterygota</taxon>
        <taxon>Neoptera</taxon>
        <taxon>Polyneoptera</taxon>
        <taxon>Phasmatodea</taxon>
        <taxon>Timematodea</taxon>
        <taxon>Timematoidea</taxon>
        <taxon>Timematidae</taxon>
        <taxon>Timema</taxon>
    </lineage>
</organism>
<sequence length="89" mass="10132">LCIICLFQFGLPKPFDQLGLPSTSTPKSQLGQTLGQSSHDMDESMKDDLITILTKIRDEYKELILTRAVESVRQTFDFSLSDFNSFINR</sequence>